<evidence type="ECO:0000313" key="4">
    <source>
        <dbReference type="WBParaSite" id="HNAJ_0001155401-mRNA-1"/>
    </source>
</evidence>
<evidence type="ECO:0000313" key="3">
    <source>
        <dbReference type="Proteomes" id="UP000278807"/>
    </source>
</evidence>
<keyword evidence="1" id="KW-0812">Transmembrane</keyword>
<reference evidence="2 3" key="2">
    <citation type="submission" date="2018-11" db="EMBL/GenBank/DDBJ databases">
        <authorList>
            <consortium name="Pathogen Informatics"/>
        </authorList>
    </citation>
    <scope>NUCLEOTIDE SEQUENCE [LARGE SCALE GENOMIC DNA]</scope>
</reference>
<organism evidence="4">
    <name type="scientific">Rodentolepis nana</name>
    <name type="common">Dwarf tapeworm</name>
    <name type="synonym">Hymenolepis nana</name>
    <dbReference type="NCBI Taxonomy" id="102285"/>
    <lineage>
        <taxon>Eukaryota</taxon>
        <taxon>Metazoa</taxon>
        <taxon>Spiralia</taxon>
        <taxon>Lophotrochozoa</taxon>
        <taxon>Platyhelminthes</taxon>
        <taxon>Cestoda</taxon>
        <taxon>Eucestoda</taxon>
        <taxon>Cyclophyllidea</taxon>
        <taxon>Hymenolepididae</taxon>
        <taxon>Rodentolepis</taxon>
    </lineage>
</organism>
<accession>A0A0R3TUU5</accession>
<name>A0A0R3TUU5_RODNA</name>
<evidence type="ECO:0000313" key="2">
    <source>
        <dbReference type="EMBL" id="VDO10688.1"/>
    </source>
</evidence>
<proteinExistence type="predicted"/>
<feature type="transmembrane region" description="Helical" evidence="1">
    <location>
        <begin position="52"/>
        <end position="71"/>
    </location>
</feature>
<gene>
    <name evidence="2" type="ORF">HNAJ_LOCUS11544</name>
</gene>
<dbReference type="Proteomes" id="UP000278807">
    <property type="component" value="Unassembled WGS sequence"/>
</dbReference>
<dbReference type="AlphaFoldDB" id="A0A0R3TUU5"/>
<reference evidence="4" key="1">
    <citation type="submission" date="2017-02" db="UniProtKB">
        <authorList>
            <consortium name="WormBaseParasite"/>
        </authorList>
    </citation>
    <scope>IDENTIFICATION</scope>
</reference>
<dbReference type="WBParaSite" id="HNAJ_0001155401-mRNA-1">
    <property type="protein sequence ID" value="HNAJ_0001155401-mRNA-1"/>
    <property type="gene ID" value="HNAJ_0001155401"/>
</dbReference>
<sequence>MTDAMTKWPDRMYVESISEAAKQIEANNKLILVCSRMEAERILSEECRLSKVNLLELLLLFLLILLFMAVGKHPRRSRQPKNIGKEKFLVNLKQSQNGWGI</sequence>
<keyword evidence="1" id="KW-0472">Membrane</keyword>
<keyword evidence="3" id="KW-1185">Reference proteome</keyword>
<dbReference type="EMBL" id="UZAE01013634">
    <property type="protein sequence ID" value="VDO10688.1"/>
    <property type="molecule type" value="Genomic_DNA"/>
</dbReference>
<evidence type="ECO:0000256" key="1">
    <source>
        <dbReference type="SAM" id="Phobius"/>
    </source>
</evidence>
<protein>
    <submittedName>
        <fullName evidence="2 4">Uncharacterized protein</fullName>
    </submittedName>
</protein>
<keyword evidence="1" id="KW-1133">Transmembrane helix</keyword>